<dbReference type="EMBL" id="JARWAN010000017">
    <property type="protein sequence ID" value="MDR5899526.1"/>
    <property type="molecule type" value="Genomic_DNA"/>
</dbReference>
<evidence type="ECO:0000256" key="1">
    <source>
        <dbReference type="SAM" id="Phobius"/>
    </source>
</evidence>
<keyword evidence="1" id="KW-1133">Transmembrane helix</keyword>
<keyword evidence="3" id="KW-1185">Reference proteome</keyword>
<keyword evidence="1" id="KW-0812">Transmembrane</keyword>
<dbReference type="Proteomes" id="UP001254564">
    <property type="component" value="Unassembled WGS sequence"/>
</dbReference>
<comment type="caution">
    <text evidence="2">The sequence shown here is derived from an EMBL/GenBank/DDBJ whole genome shotgun (WGS) entry which is preliminary data.</text>
</comment>
<evidence type="ECO:0008006" key="4">
    <source>
        <dbReference type="Google" id="ProtNLM"/>
    </source>
</evidence>
<gene>
    <name evidence="2" type="ORF">QC823_11080</name>
</gene>
<accession>A0ABU1H6M0</accession>
<dbReference type="RefSeq" id="WP_309656409.1">
    <property type="nucleotide sequence ID" value="NZ_JARWAN010000017.1"/>
</dbReference>
<reference evidence="2 3" key="1">
    <citation type="submission" date="2023-04" db="EMBL/GenBank/DDBJ databases">
        <title>A long-awaited taxogenomic arrangement of the family Halomonadaceae.</title>
        <authorList>
            <person name="De La Haba R."/>
            <person name="Chuvochina M."/>
            <person name="Wittouck S."/>
            <person name="Arahal D.R."/>
            <person name="Sanchez-Porro C."/>
            <person name="Hugenholtz P."/>
            <person name="Ventosa A."/>
        </authorList>
    </citation>
    <scope>NUCLEOTIDE SEQUENCE [LARGE SCALE GENOMIC DNA]</scope>
    <source>
        <strain evidence="2 3">DSM 21020</strain>
    </source>
</reference>
<organism evidence="2 3">
    <name type="scientific">Vreelandella vilamensis</name>
    <dbReference type="NCBI Taxonomy" id="531309"/>
    <lineage>
        <taxon>Bacteria</taxon>
        <taxon>Pseudomonadati</taxon>
        <taxon>Pseudomonadota</taxon>
        <taxon>Gammaproteobacteria</taxon>
        <taxon>Oceanospirillales</taxon>
        <taxon>Halomonadaceae</taxon>
        <taxon>Vreelandella</taxon>
    </lineage>
</organism>
<evidence type="ECO:0000313" key="3">
    <source>
        <dbReference type="Proteomes" id="UP001254564"/>
    </source>
</evidence>
<proteinExistence type="predicted"/>
<name>A0ABU1H6M0_9GAMM</name>
<protein>
    <recommendedName>
        <fullName evidence="4">Flp family type IVb pilin</fullName>
    </recommendedName>
</protein>
<keyword evidence="1" id="KW-0472">Membrane</keyword>
<feature type="transmembrane region" description="Helical" evidence="1">
    <location>
        <begin position="20"/>
        <end position="41"/>
    </location>
</feature>
<evidence type="ECO:0000313" key="2">
    <source>
        <dbReference type="EMBL" id="MDR5899526.1"/>
    </source>
</evidence>
<sequence>MNKLMQGIERFWKEEEGTEVVEWALVGGLIVAVGAALFITIGDNVATALGFLAEQTDAAATAVGTAATAAEGE</sequence>